<protein>
    <recommendedName>
        <fullName evidence="4">Glycine-rich cell wall structural protein 1</fullName>
    </recommendedName>
</protein>
<feature type="compositionally biased region" description="Basic and acidic residues" evidence="1">
    <location>
        <begin position="157"/>
        <end position="167"/>
    </location>
</feature>
<comment type="caution">
    <text evidence="2">The sequence shown here is derived from an EMBL/GenBank/DDBJ whole genome shotgun (WGS) entry which is preliminary data.</text>
</comment>
<dbReference type="EMBL" id="WOWK01000054">
    <property type="protein sequence ID" value="KAF0323257.1"/>
    <property type="molecule type" value="Genomic_DNA"/>
</dbReference>
<feature type="compositionally biased region" description="Basic and acidic residues" evidence="1">
    <location>
        <begin position="190"/>
        <end position="205"/>
    </location>
</feature>
<gene>
    <name evidence="2" type="ORF">GQ607_009596</name>
</gene>
<sequence>MEAINTMASAATKAIWGTNEAKEEPVSGVSGNTSYGEPYDAGNIENLTKKADIADDARTAPEHVTPTTASATSKETSATTEETVKHEDQIGKPELKEESADDAAPHDSAAGKTDTRSPADPATDPKPKGQDVSTSGTGPTNEGDKLDGPGPKPLEAVAKERGGDAGRVEGASGDGGLAGDAAADDGEEDGPQKKSHGEGTGEKYVKSTGLAADGGDFDATKPGAGREADRLMDEKDPAAAAAKAAAAKPGQHDKTSGSEEPTHSPVDNTEKEKKSLGDKIKAKLHRH</sequence>
<dbReference type="Proteomes" id="UP000434172">
    <property type="component" value="Unassembled WGS sequence"/>
</dbReference>
<feature type="compositionally biased region" description="Basic and acidic residues" evidence="1">
    <location>
        <begin position="113"/>
        <end position="129"/>
    </location>
</feature>
<proteinExistence type="predicted"/>
<feature type="compositionally biased region" description="Low complexity" evidence="1">
    <location>
        <begin position="238"/>
        <end position="248"/>
    </location>
</feature>
<dbReference type="OrthoDB" id="5388207at2759"/>
<evidence type="ECO:0000313" key="3">
    <source>
        <dbReference type="Proteomes" id="UP000434172"/>
    </source>
</evidence>
<feature type="compositionally biased region" description="Basic and acidic residues" evidence="1">
    <location>
        <begin position="47"/>
        <end position="61"/>
    </location>
</feature>
<accession>A0A8H3ZPT4</accession>
<feature type="region of interest" description="Disordered" evidence="1">
    <location>
        <begin position="1"/>
        <end position="287"/>
    </location>
</feature>
<evidence type="ECO:0000256" key="1">
    <source>
        <dbReference type="SAM" id="MobiDB-lite"/>
    </source>
</evidence>
<feature type="compositionally biased region" description="Low complexity" evidence="1">
    <location>
        <begin position="65"/>
        <end position="81"/>
    </location>
</feature>
<name>A0A8H3ZPT4_9PEZI</name>
<feature type="compositionally biased region" description="Basic and acidic residues" evidence="1">
    <location>
        <begin position="224"/>
        <end position="237"/>
    </location>
</feature>
<feature type="compositionally biased region" description="Basic and acidic residues" evidence="1">
    <location>
        <begin position="250"/>
        <end position="281"/>
    </location>
</feature>
<dbReference type="AlphaFoldDB" id="A0A8H3ZPT4"/>
<keyword evidence="3" id="KW-1185">Reference proteome</keyword>
<evidence type="ECO:0000313" key="2">
    <source>
        <dbReference type="EMBL" id="KAF0323257.1"/>
    </source>
</evidence>
<evidence type="ECO:0008006" key="4">
    <source>
        <dbReference type="Google" id="ProtNLM"/>
    </source>
</evidence>
<feature type="compositionally biased region" description="Polar residues" evidence="1">
    <location>
        <begin position="131"/>
        <end position="140"/>
    </location>
</feature>
<organism evidence="2 3">
    <name type="scientific">Colletotrichum asianum</name>
    <dbReference type="NCBI Taxonomy" id="702518"/>
    <lineage>
        <taxon>Eukaryota</taxon>
        <taxon>Fungi</taxon>
        <taxon>Dikarya</taxon>
        <taxon>Ascomycota</taxon>
        <taxon>Pezizomycotina</taxon>
        <taxon>Sordariomycetes</taxon>
        <taxon>Hypocreomycetidae</taxon>
        <taxon>Glomerellales</taxon>
        <taxon>Glomerellaceae</taxon>
        <taxon>Colletotrichum</taxon>
        <taxon>Colletotrichum gloeosporioides species complex</taxon>
    </lineage>
</organism>
<reference evidence="2 3" key="1">
    <citation type="submission" date="2019-12" db="EMBL/GenBank/DDBJ databases">
        <title>A genome sequence resource for the geographically widespread anthracnose pathogen Colletotrichum asianum.</title>
        <authorList>
            <person name="Meng Y."/>
        </authorList>
    </citation>
    <scope>NUCLEOTIDE SEQUENCE [LARGE SCALE GENOMIC DNA]</scope>
    <source>
        <strain evidence="2 3">ICMP 18580</strain>
    </source>
</reference>
<feature type="compositionally biased region" description="Basic and acidic residues" evidence="1">
    <location>
        <begin position="82"/>
        <end position="98"/>
    </location>
</feature>